<dbReference type="InterPro" id="IPR058637">
    <property type="entry name" value="YknX-like_C"/>
</dbReference>
<protein>
    <submittedName>
        <fullName evidence="5">MexH family multidrug efflux RND transporter periplasmic adaptor subunit</fullName>
    </submittedName>
</protein>
<dbReference type="GO" id="GO:1990281">
    <property type="term" value="C:efflux pump complex"/>
    <property type="evidence" value="ECO:0007669"/>
    <property type="project" value="TreeGrafter"/>
</dbReference>
<dbReference type="AlphaFoldDB" id="A0A917Q4P1"/>
<dbReference type="Pfam" id="PF25917">
    <property type="entry name" value="BSH_RND"/>
    <property type="match status" value="1"/>
</dbReference>
<dbReference type="InterPro" id="IPR006143">
    <property type="entry name" value="RND_pump_MFP"/>
</dbReference>
<dbReference type="RefSeq" id="WP_188909746.1">
    <property type="nucleotide sequence ID" value="NZ_BMMF01000002.1"/>
</dbReference>
<evidence type="ECO:0000256" key="1">
    <source>
        <dbReference type="ARBA" id="ARBA00009477"/>
    </source>
</evidence>
<sequence>MQRRTKRRVGVTAGVACAFVLGLLAAIVAGDPLASRVESAAAAIGGAVGLQEDDGASDGESQERPPTRVTLAPVETGTARAFYGAVGEIAAERRVRVTSSVPGIVETIAVDDGARVAAGEVLVRLDQDQQQSTLRAAESAFVQAREALERTQTLIEDGFATEAEIERDRAAFTEARAAVERAREALDDRTVRAPFDGEIGIVAVDVGAYVRPGDMLANLASTDALVVRVSVPPAIASGLAPGDPVTVTGPAGEVVDARVTSISPLADPATRTVAVEASIAEPGDLRPGSFASVDVVEATREDALFVPAEAVVLEGQLAFVFVPGQDMAAERRRVEIGVRRDGRVEVREGLARDERVVLEGKQKLATGMPIAVAEESAGAGASEGAGDSAGESG</sequence>
<organism evidence="5 6">
    <name type="scientific">Salinarimonas ramus</name>
    <dbReference type="NCBI Taxonomy" id="690164"/>
    <lineage>
        <taxon>Bacteria</taxon>
        <taxon>Pseudomonadati</taxon>
        <taxon>Pseudomonadota</taxon>
        <taxon>Alphaproteobacteria</taxon>
        <taxon>Hyphomicrobiales</taxon>
        <taxon>Salinarimonadaceae</taxon>
        <taxon>Salinarimonas</taxon>
    </lineage>
</organism>
<dbReference type="InterPro" id="IPR058792">
    <property type="entry name" value="Beta-barrel_RND_2"/>
</dbReference>
<dbReference type="Gene3D" id="2.40.30.170">
    <property type="match status" value="1"/>
</dbReference>
<comment type="caution">
    <text evidence="5">The sequence shown here is derived from an EMBL/GenBank/DDBJ whole genome shotgun (WGS) entry which is preliminary data.</text>
</comment>
<feature type="domain" description="Multidrug resistance protein MdtA-like barrel-sandwich hybrid" evidence="2">
    <location>
        <begin position="93"/>
        <end position="218"/>
    </location>
</feature>
<dbReference type="GO" id="GO:0015562">
    <property type="term" value="F:efflux transmembrane transporter activity"/>
    <property type="evidence" value="ECO:0007669"/>
    <property type="project" value="TreeGrafter"/>
</dbReference>
<dbReference type="Gene3D" id="2.40.50.100">
    <property type="match status" value="1"/>
</dbReference>
<reference evidence="5 6" key="1">
    <citation type="journal article" date="2014" name="Int. J. Syst. Evol. Microbiol.">
        <title>Complete genome sequence of Corynebacterium casei LMG S-19264T (=DSM 44701T), isolated from a smear-ripened cheese.</title>
        <authorList>
            <consortium name="US DOE Joint Genome Institute (JGI-PGF)"/>
            <person name="Walter F."/>
            <person name="Albersmeier A."/>
            <person name="Kalinowski J."/>
            <person name="Ruckert C."/>
        </authorList>
    </citation>
    <scope>NUCLEOTIDE SEQUENCE [LARGE SCALE GENOMIC DNA]</scope>
    <source>
        <strain evidence="5 6">CGMCC 1.9161</strain>
    </source>
</reference>
<dbReference type="InterPro" id="IPR058625">
    <property type="entry name" value="MdtA-like_BSH"/>
</dbReference>
<feature type="domain" description="YknX-like C-terminal permuted SH3-like" evidence="4">
    <location>
        <begin position="304"/>
        <end position="372"/>
    </location>
</feature>
<feature type="domain" description="CusB-like beta-barrel" evidence="3">
    <location>
        <begin position="227"/>
        <end position="297"/>
    </location>
</feature>
<dbReference type="Gene3D" id="2.40.420.20">
    <property type="match status" value="1"/>
</dbReference>
<evidence type="ECO:0000313" key="6">
    <source>
        <dbReference type="Proteomes" id="UP000600449"/>
    </source>
</evidence>
<evidence type="ECO:0000259" key="4">
    <source>
        <dbReference type="Pfam" id="PF25989"/>
    </source>
</evidence>
<dbReference type="NCBIfam" id="TIGR01730">
    <property type="entry name" value="RND_mfp"/>
    <property type="match status" value="1"/>
</dbReference>
<dbReference type="PANTHER" id="PTHR30469">
    <property type="entry name" value="MULTIDRUG RESISTANCE PROTEIN MDTA"/>
    <property type="match status" value="1"/>
</dbReference>
<comment type="similarity">
    <text evidence="1">Belongs to the membrane fusion protein (MFP) (TC 8.A.1) family.</text>
</comment>
<proteinExistence type="inferred from homology"/>
<evidence type="ECO:0000259" key="2">
    <source>
        <dbReference type="Pfam" id="PF25917"/>
    </source>
</evidence>
<dbReference type="SUPFAM" id="SSF111369">
    <property type="entry name" value="HlyD-like secretion proteins"/>
    <property type="match status" value="1"/>
</dbReference>
<name>A0A917Q4P1_9HYPH</name>
<dbReference type="Pfam" id="PF25989">
    <property type="entry name" value="YknX_C"/>
    <property type="match status" value="1"/>
</dbReference>
<keyword evidence="6" id="KW-1185">Reference proteome</keyword>
<gene>
    <name evidence="5" type="ORF">GCM10011322_07640</name>
</gene>
<dbReference type="Pfam" id="PF25954">
    <property type="entry name" value="Beta-barrel_RND_2"/>
    <property type="match status" value="1"/>
</dbReference>
<accession>A0A917Q4P1</accession>
<evidence type="ECO:0000259" key="3">
    <source>
        <dbReference type="Pfam" id="PF25954"/>
    </source>
</evidence>
<dbReference type="Gene3D" id="1.10.287.470">
    <property type="entry name" value="Helix hairpin bin"/>
    <property type="match status" value="1"/>
</dbReference>
<evidence type="ECO:0000313" key="5">
    <source>
        <dbReference type="EMBL" id="GGK23363.1"/>
    </source>
</evidence>
<dbReference type="Proteomes" id="UP000600449">
    <property type="component" value="Unassembled WGS sequence"/>
</dbReference>
<dbReference type="EMBL" id="BMMF01000002">
    <property type="protein sequence ID" value="GGK23363.1"/>
    <property type="molecule type" value="Genomic_DNA"/>
</dbReference>